<dbReference type="AlphaFoldDB" id="A0A7W8C4F9"/>
<feature type="domain" description="AMMECR1" evidence="1">
    <location>
        <begin position="10"/>
        <end position="192"/>
    </location>
</feature>
<dbReference type="PANTHER" id="PTHR13016:SF0">
    <property type="entry name" value="AMME SYNDROME CANDIDATE GENE 1 PROTEIN"/>
    <property type="match status" value="1"/>
</dbReference>
<dbReference type="SUPFAM" id="SSF143447">
    <property type="entry name" value="AMMECR1-like"/>
    <property type="match status" value="1"/>
</dbReference>
<dbReference type="Gene3D" id="3.30.700.20">
    <property type="entry name" value="Hypothetical protein ph0010, domain 1"/>
    <property type="match status" value="1"/>
</dbReference>
<evidence type="ECO:0000259" key="1">
    <source>
        <dbReference type="PROSITE" id="PS51112"/>
    </source>
</evidence>
<dbReference type="InterPro" id="IPR027485">
    <property type="entry name" value="AMMECR1_N"/>
</dbReference>
<evidence type="ECO:0000313" key="3">
    <source>
        <dbReference type="Proteomes" id="UP000539075"/>
    </source>
</evidence>
<dbReference type="EMBL" id="JACHGO010000009">
    <property type="protein sequence ID" value="MBB5144583.1"/>
    <property type="molecule type" value="Genomic_DNA"/>
</dbReference>
<dbReference type="NCBIfam" id="TIGR00296">
    <property type="entry name" value="TIGR00296 family protein"/>
    <property type="match status" value="1"/>
</dbReference>
<comment type="caution">
    <text evidence="2">The sequence shown here is derived from an EMBL/GenBank/DDBJ whole genome shotgun (WGS) entry which is preliminary data.</text>
</comment>
<sequence>MGISFNLTDGEKNYLSRLARMSIEAGLVGKMVDVVPAPPEAMVRPQSPLRRHLGAFVTISIEGALRGCIGSIVGQEPLYLNIWRMAASAAFSDPRFPPLTIDEWRNNVELAISVLDELTVCPDPEAVEVGRHGLVLQYQNRSGVFLPQVPVEQGWNREAYLENLCFKTGLPKGSWQQAGARLFWFEALVFPA</sequence>
<evidence type="ECO:0000313" key="2">
    <source>
        <dbReference type="EMBL" id="MBB5144583.1"/>
    </source>
</evidence>
<reference evidence="2 3" key="1">
    <citation type="submission" date="2020-08" db="EMBL/GenBank/DDBJ databases">
        <title>Genomic Encyclopedia of Type Strains, Phase IV (KMG-IV): sequencing the most valuable type-strain genomes for metagenomic binning, comparative biology and taxonomic classification.</title>
        <authorList>
            <person name="Goeker M."/>
        </authorList>
    </citation>
    <scope>NUCLEOTIDE SEQUENCE [LARGE SCALE GENOMIC DNA]</scope>
    <source>
        <strain evidence="2 3">DSM 11275</strain>
    </source>
</reference>
<dbReference type="InterPro" id="IPR023473">
    <property type="entry name" value="AMMECR1"/>
</dbReference>
<dbReference type="InterPro" id="IPR002733">
    <property type="entry name" value="AMMECR1_domain"/>
</dbReference>
<accession>A0A7W8C4F9</accession>
<dbReference type="PANTHER" id="PTHR13016">
    <property type="entry name" value="AMMECR1 HOMOLOG"/>
    <property type="match status" value="1"/>
</dbReference>
<dbReference type="PROSITE" id="PS51112">
    <property type="entry name" value="AMMECR1"/>
    <property type="match status" value="1"/>
</dbReference>
<organism evidence="2 3">
    <name type="scientific">Desulfovibrio intestinalis</name>
    <dbReference type="NCBI Taxonomy" id="58621"/>
    <lineage>
        <taxon>Bacteria</taxon>
        <taxon>Pseudomonadati</taxon>
        <taxon>Thermodesulfobacteriota</taxon>
        <taxon>Desulfovibrionia</taxon>
        <taxon>Desulfovibrionales</taxon>
        <taxon>Desulfovibrionaceae</taxon>
        <taxon>Desulfovibrio</taxon>
    </lineage>
</organism>
<keyword evidence="3" id="KW-1185">Reference proteome</keyword>
<dbReference type="NCBIfam" id="TIGR04335">
    <property type="entry name" value="AmmeMemoSam_A"/>
    <property type="match status" value="1"/>
</dbReference>
<name>A0A7W8C4F9_9BACT</name>
<protein>
    <recommendedName>
        <fullName evidence="1">AMMECR1 domain-containing protein</fullName>
    </recommendedName>
</protein>
<dbReference type="RefSeq" id="WP_183721865.1">
    <property type="nucleotide sequence ID" value="NZ_JACHGO010000009.1"/>
</dbReference>
<proteinExistence type="predicted"/>
<gene>
    <name evidence="2" type="ORF">HNQ38_002699</name>
</gene>
<dbReference type="Pfam" id="PF01871">
    <property type="entry name" value="AMMECR1"/>
    <property type="match status" value="1"/>
</dbReference>
<dbReference type="InterPro" id="IPR036071">
    <property type="entry name" value="AMMECR1_dom_sf"/>
</dbReference>
<dbReference type="Gene3D" id="3.30.1490.150">
    <property type="entry name" value="Hypothetical protein ph0010, domain 2"/>
    <property type="match status" value="1"/>
</dbReference>
<dbReference type="Proteomes" id="UP000539075">
    <property type="component" value="Unassembled WGS sequence"/>
</dbReference>
<dbReference type="InterPro" id="IPR027623">
    <property type="entry name" value="AmmeMemoSam_A"/>
</dbReference>